<accession>A0AAV0BFL2</accession>
<organism evidence="1 2">
    <name type="scientific">Phakopsora pachyrhizi</name>
    <name type="common">Asian soybean rust disease fungus</name>
    <dbReference type="NCBI Taxonomy" id="170000"/>
    <lineage>
        <taxon>Eukaryota</taxon>
        <taxon>Fungi</taxon>
        <taxon>Dikarya</taxon>
        <taxon>Basidiomycota</taxon>
        <taxon>Pucciniomycotina</taxon>
        <taxon>Pucciniomycetes</taxon>
        <taxon>Pucciniales</taxon>
        <taxon>Phakopsoraceae</taxon>
        <taxon>Phakopsora</taxon>
    </lineage>
</organism>
<comment type="caution">
    <text evidence="1">The sequence shown here is derived from an EMBL/GenBank/DDBJ whole genome shotgun (WGS) entry which is preliminary data.</text>
</comment>
<dbReference type="AlphaFoldDB" id="A0AAV0BFL2"/>
<evidence type="ECO:0000313" key="1">
    <source>
        <dbReference type="EMBL" id="CAH7685724.1"/>
    </source>
</evidence>
<dbReference type="Proteomes" id="UP001153365">
    <property type="component" value="Unassembled WGS sequence"/>
</dbReference>
<evidence type="ECO:0000313" key="2">
    <source>
        <dbReference type="Proteomes" id="UP001153365"/>
    </source>
</evidence>
<dbReference type="EMBL" id="CALTRL010005741">
    <property type="protein sequence ID" value="CAH7685724.1"/>
    <property type="molecule type" value="Genomic_DNA"/>
</dbReference>
<keyword evidence="2" id="KW-1185">Reference proteome</keyword>
<sequence>MKEASNVQDQSSKGSKVELIRIMEHHKLKLLFLSASVLTGVLLMKTCYGYQKFYRWITNSEDVTSDMLRRLGEKRIPIRFKGFATSVGMRINLGYITLLVLDGTGYKRFQKRD</sequence>
<reference evidence="1" key="1">
    <citation type="submission" date="2022-06" db="EMBL/GenBank/DDBJ databases">
        <authorList>
            <consortium name="SYNGENTA / RWTH Aachen University"/>
        </authorList>
    </citation>
    <scope>NUCLEOTIDE SEQUENCE</scope>
</reference>
<proteinExistence type="predicted"/>
<protein>
    <submittedName>
        <fullName evidence="1">Uncharacterized protein</fullName>
    </submittedName>
</protein>
<name>A0AAV0BFL2_PHAPC</name>
<gene>
    <name evidence="1" type="ORF">PPACK8108_LOCUS20295</name>
</gene>